<dbReference type="InterPro" id="IPR000760">
    <property type="entry name" value="Inositol_monophosphatase-like"/>
</dbReference>
<dbReference type="Proteomes" id="UP000276133">
    <property type="component" value="Unassembled WGS sequence"/>
</dbReference>
<reference evidence="3 4" key="1">
    <citation type="journal article" date="2018" name="Sci. Rep.">
        <title>Genomic signatures of local adaptation to the degree of environmental predictability in rotifers.</title>
        <authorList>
            <person name="Franch-Gras L."/>
            <person name="Hahn C."/>
            <person name="Garcia-Roger E.M."/>
            <person name="Carmona M.J."/>
            <person name="Serra M."/>
            <person name="Gomez A."/>
        </authorList>
    </citation>
    <scope>NUCLEOTIDE SEQUENCE [LARGE SCALE GENOMIC DNA]</scope>
    <source>
        <strain evidence="3">HYR1</strain>
    </source>
</reference>
<dbReference type="GO" id="GO:0007165">
    <property type="term" value="P:signal transduction"/>
    <property type="evidence" value="ECO:0007669"/>
    <property type="project" value="TreeGrafter"/>
</dbReference>
<evidence type="ECO:0000313" key="4">
    <source>
        <dbReference type="Proteomes" id="UP000276133"/>
    </source>
</evidence>
<organism evidence="3 4">
    <name type="scientific">Brachionus plicatilis</name>
    <name type="common">Marine rotifer</name>
    <name type="synonym">Brachionus muelleri</name>
    <dbReference type="NCBI Taxonomy" id="10195"/>
    <lineage>
        <taxon>Eukaryota</taxon>
        <taxon>Metazoa</taxon>
        <taxon>Spiralia</taxon>
        <taxon>Gnathifera</taxon>
        <taxon>Rotifera</taxon>
        <taxon>Eurotatoria</taxon>
        <taxon>Monogononta</taxon>
        <taxon>Pseudotrocha</taxon>
        <taxon>Ploima</taxon>
        <taxon>Brachionidae</taxon>
        <taxon>Brachionus</taxon>
    </lineage>
</organism>
<dbReference type="Pfam" id="PF00459">
    <property type="entry name" value="Inositol_P"/>
    <property type="match status" value="1"/>
</dbReference>
<proteinExistence type="inferred from homology"/>
<feature type="binding site" evidence="2">
    <location>
        <position position="41"/>
    </location>
    <ligand>
        <name>Mg(2+)</name>
        <dbReference type="ChEBI" id="CHEBI:18420"/>
        <label>1</label>
        <note>catalytic</note>
    </ligand>
</feature>
<accession>A0A3M7R0H9</accession>
<dbReference type="SUPFAM" id="SSF56655">
    <property type="entry name" value="Carbohydrate phosphatase"/>
    <property type="match status" value="1"/>
</dbReference>
<evidence type="ECO:0000313" key="3">
    <source>
        <dbReference type="EMBL" id="RNA17076.1"/>
    </source>
</evidence>
<keyword evidence="2" id="KW-0479">Metal-binding</keyword>
<dbReference type="Gene3D" id="3.40.190.80">
    <property type="match status" value="1"/>
</dbReference>
<dbReference type="OrthoDB" id="10254945at2759"/>
<dbReference type="EMBL" id="REGN01004539">
    <property type="protein sequence ID" value="RNA17076.1"/>
    <property type="molecule type" value="Genomic_DNA"/>
</dbReference>
<evidence type="ECO:0000256" key="1">
    <source>
        <dbReference type="ARBA" id="ARBA00009759"/>
    </source>
</evidence>
<keyword evidence="4" id="KW-1185">Reference proteome</keyword>
<dbReference type="PANTHER" id="PTHR20854">
    <property type="entry name" value="INOSITOL MONOPHOSPHATASE"/>
    <property type="match status" value="1"/>
</dbReference>
<dbReference type="AlphaFoldDB" id="A0A3M7R0H9"/>
<evidence type="ECO:0000256" key="2">
    <source>
        <dbReference type="PIRSR" id="PIRSR600760-2"/>
    </source>
</evidence>
<dbReference type="GO" id="GO:0008934">
    <property type="term" value="F:inositol monophosphate 1-phosphatase activity"/>
    <property type="evidence" value="ECO:0007669"/>
    <property type="project" value="TreeGrafter"/>
</dbReference>
<comment type="similarity">
    <text evidence="1">Belongs to the inositol monophosphatase superfamily.</text>
</comment>
<dbReference type="GO" id="GO:0046872">
    <property type="term" value="F:metal ion binding"/>
    <property type="evidence" value="ECO:0007669"/>
    <property type="project" value="UniProtKB-KW"/>
</dbReference>
<gene>
    <name evidence="3" type="ORF">BpHYR1_040542</name>
</gene>
<comment type="caution">
    <text evidence="3">The sequence shown here is derived from an EMBL/GenBank/DDBJ whole genome shotgun (WGS) entry which is preliminary data.</text>
</comment>
<protein>
    <submittedName>
        <fullName evidence="3">Inositol monophosphatase 2</fullName>
    </submittedName>
</protein>
<dbReference type="PRINTS" id="PR00377">
    <property type="entry name" value="IMPHPHTASES"/>
</dbReference>
<comment type="cofactor">
    <cofactor evidence="2">
        <name>Mg(2+)</name>
        <dbReference type="ChEBI" id="CHEBI:18420"/>
    </cofactor>
</comment>
<keyword evidence="2" id="KW-0460">Magnesium</keyword>
<dbReference type="GO" id="GO:0006020">
    <property type="term" value="P:inositol metabolic process"/>
    <property type="evidence" value="ECO:0007669"/>
    <property type="project" value="TreeGrafter"/>
</dbReference>
<name>A0A3M7R0H9_BRAPC</name>
<sequence>MRALIERCHGVRCLGSSALNTCYVASGASDLYYEFGIHIWDMAAATFIAKEAGCVVLDTDGSELNILNRRVLVSTTQELADHVIKIIQTVVYESD</sequence>
<dbReference type="PANTHER" id="PTHR20854:SF4">
    <property type="entry name" value="INOSITOL-1-MONOPHOSPHATASE-RELATED"/>
    <property type="match status" value="1"/>
</dbReference>
<dbReference type="STRING" id="10195.A0A3M7R0H9"/>